<dbReference type="AlphaFoldDB" id="A0A0B5QTQ7"/>
<dbReference type="InterPro" id="IPR025460">
    <property type="entry name" value="DUF4280"/>
</dbReference>
<reference evidence="4" key="1">
    <citation type="submission" date="2014-12" db="EMBL/GenBank/DDBJ databases">
        <title>Genome sequence of Clostridium beijerinckii strain 59B.</title>
        <authorList>
            <person name="Little G.T."/>
            <person name="Minton N.P."/>
        </authorList>
    </citation>
    <scope>NUCLEOTIDE SEQUENCE [LARGE SCALE GENOMIC DNA]</scope>
    <source>
        <strain evidence="4">59B</strain>
    </source>
</reference>
<dbReference type="KEGG" id="cbei:LF65_04894"/>
<reference evidence="3" key="3">
    <citation type="submission" date="2020-11" db="EMBL/GenBank/DDBJ databases">
        <authorList>
            <person name="Thieme N."/>
            <person name="Liebl W."/>
            <person name="Zverlov V."/>
        </authorList>
    </citation>
    <scope>NUCLEOTIDE SEQUENCE</scope>
    <source>
        <strain evidence="3">NT08</strain>
    </source>
</reference>
<evidence type="ECO:0000313" key="2">
    <source>
        <dbReference type="EMBL" id="AJH01423.1"/>
    </source>
</evidence>
<evidence type="ECO:0000313" key="3">
    <source>
        <dbReference type="EMBL" id="MBF7808865.1"/>
    </source>
</evidence>
<gene>
    <name evidence="3" type="ORF">IS491_09370</name>
    <name evidence="2" type="ORF">LF65_04894</name>
</gene>
<dbReference type="EMBL" id="CP010086">
    <property type="protein sequence ID" value="AJH01423.1"/>
    <property type="molecule type" value="Genomic_DNA"/>
</dbReference>
<dbReference type="STRING" id="1520.LF65_04894"/>
<evidence type="ECO:0000313" key="4">
    <source>
        <dbReference type="Proteomes" id="UP000031866"/>
    </source>
</evidence>
<dbReference type="OrthoDB" id="4825649at2"/>
<dbReference type="RefSeq" id="WP_012060533.1">
    <property type="nucleotide sequence ID" value="NZ_CP010086.2"/>
</dbReference>
<accession>A0A0B5QTQ7</accession>
<protein>
    <submittedName>
        <fullName evidence="3">DUF4280 domain-containing protein</fullName>
    </submittedName>
</protein>
<dbReference type="Proteomes" id="UP000031866">
    <property type="component" value="Chromosome"/>
</dbReference>
<name>A0A0B5QTQ7_CLOBE</name>
<organism evidence="2 4">
    <name type="scientific">Clostridium beijerinckii</name>
    <name type="common">Clostridium MP</name>
    <dbReference type="NCBI Taxonomy" id="1520"/>
    <lineage>
        <taxon>Bacteria</taxon>
        <taxon>Bacillati</taxon>
        <taxon>Bacillota</taxon>
        <taxon>Clostridia</taxon>
        <taxon>Eubacteriales</taxon>
        <taxon>Clostridiaceae</taxon>
        <taxon>Clostridium</taxon>
    </lineage>
</organism>
<dbReference type="EMBL" id="JADOEF010000001">
    <property type="protein sequence ID" value="MBF7808865.1"/>
    <property type="molecule type" value="Genomic_DNA"/>
</dbReference>
<dbReference type="Pfam" id="PF14107">
    <property type="entry name" value="DUF4280"/>
    <property type="match status" value="1"/>
</dbReference>
<reference evidence="2" key="2">
    <citation type="submission" date="2016-02" db="EMBL/GenBank/DDBJ databases">
        <title>Genome sequence of Clostridium beijerinckii strain 59B.</title>
        <authorList>
            <person name="Little G.T."/>
            <person name="Minton N.P."/>
        </authorList>
    </citation>
    <scope>NUCLEOTIDE SEQUENCE</scope>
    <source>
        <strain evidence="2">NCIMB 14988</strain>
    </source>
</reference>
<evidence type="ECO:0000256" key="1">
    <source>
        <dbReference type="SAM" id="Coils"/>
    </source>
</evidence>
<proteinExistence type="predicted"/>
<keyword evidence="1" id="KW-0175">Coiled coil</keyword>
<dbReference type="Proteomes" id="UP000631418">
    <property type="component" value="Unassembled WGS sequence"/>
</dbReference>
<feature type="coiled-coil region" evidence="1">
    <location>
        <begin position="62"/>
        <end position="102"/>
    </location>
</feature>
<sequence>MASENEEKYGVIAGTAINEAEKGAKDTVNTVKQIGTMAERVGGFLKRDATNEWKWLNLSPEEKAAEKEKEKQAAEEAKAAEEQKKADEAKAAEAEAQRIKDLQKSYIVHTAAITCSCALHESYVVVPTGHGEFIHGIPQLNIGDSKPEINIRSFGICNSPQNPSVQANAKKIADEIKNRPKSFTEKVMDFFSKPPAEDIGKDLLAQCVGVCTPMIATEWIDGKEDVLVDGKPALLGKCTLQCAYGGEIKLYTSGQRE</sequence>
<dbReference type="OMA" id="PMIATEW"/>